<comment type="caution">
    <text evidence="1">The sequence shown here is derived from an EMBL/GenBank/DDBJ whole genome shotgun (WGS) entry which is preliminary data.</text>
</comment>
<protein>
    <submittedName>
        <fullName evidence="1">Uncharacterized protein</fullName>
    </submittedName>
</protein>
<organism evidence="1 2">
    <name type="scientific">Paenibacillus apiarius</name>
    <dbReference type="NCBI Taxonomy" id="46240"/>
    <lineage>
        <taxon>Bacteria</taxon>
        <taxon>Bacillati</taxon>
        <taxon>Bacillota</taxon>
        <taxon>Bacilli</taxon>
        <taxon>Bacillales</taxon>
        <taxon>Paenibacillaceae</taxon>
        <taxon>Paenibacillus</taxon>
    </lineage>
</organism>
<sequence length="56" mass="6330">MKEPLGFESPRQLFSRLLILAHRDEPVERGGLYDVFMIDESGRDAPVRIDRAGDGT</sequence>
<keyword evidence="2" id="KW-1185">Reference proteome</keyword>
<proteinExistence type="predicted"/>
<evidence type="ECO:0000313" key="2">
    <source>
        <dbReference type="Proteomes" id="UP001207626"/>
    </source>
</evidence>
<dbReference type="RefSeq" id="WP_268601270.1">
    <property type="nucleotide sequence ID" value="NZ_JAMDLV010000035.1"/>
</dbReference>
<gene>
    <name evidence="1" type="ORF">M5X09_12265</name>
</gene>
<evidence type="ECO:0000313" key="1">
    <source>
        <dbReference type="EMBL" id="MCY9520450.1"/>
    </source>
</evidence>
<accession>A0ABT4DSW6</accession>
<reference evidence="1 2" key="1">
    <citation type="submission" date="2022-05" db="EMBL/GenBank/DDBJ databases">
        <title>Genome Sequencing of Bee-Associated Microbes.</title>
        <authorList>
            <person name="Dunlap C."/>
        </authorList>
    </citation>
    <scope>NUCLEOTIDE SEQUENCE [LARGE SCALE GENOMIC DNA]</scope>
    <source>
        <strain evidence="1 2">NRRL NRS-1438</strain>
    </source>
</reference>
<dbReference type="Proteomes" id="UP001207626">
    <property type="component" value="Unassembled WGS sequence"/>
</dbReference>
<dbReference type="EMBL" id="JAMDLW010000015">
    <property type="protein sequence ID" value="MCY9520450.1"/>
    <property type="molecule type" value="Genomic_DNA"/>
</dbReference>
<name>A0ABT4DSW6_9BACL</name>